<reference evidence="2" key="1">
    <citation type="submission" date="2021-01" db="EMBL/GenBank/DDBJ databases">
        <title>Chromosome-level genome assembly of a human fungal pathogen reveals clustering of transcriptionally co-regulated genes.</title>
        <authorList>
            <person name="Voorhies M."/>
            <person name="Cohen S."/>
            <person name="Shea T.P."/>
            <person name="Petrus S."/>
            <person name="Munoz J.F."/>
            <person name="Poplawski S."/>
            <person name="Goldman W.E."/>
            <person name="Michael T."/>
            <person name="Cuomo C.A."/>
            <person name="Sil A."/>
            <person name="Beyhan S."/>
        </authorList>
    </citation>
    <scope>NUCLEOTIDE SEQUENCE</scope>
    <source>
        <strain evidence="2">WU24</strain>
    </source>
</reference>
<accession>A0A8A1MGS6</accession>
<evidence type="ECO:0000256" key="1">
    <source>
        <dbReference type="SAM" id="MobiDB-lite"/>
    </source>
</evidence>
<feature type="region of interest" description="Disordered" evidence="1">
    <location>
        <begin position="114"/>
        <end position="137"/>
    </location>
</feature>
<dbReference type="VEuPathDB" id="FungiDB:I7I51_00394"/>
<protein>
    <submittedName>
        <fullName evidence="2">Uncharacterized protein</fullName>
    </submittedName>
</protein>
<dbReference type="Proteomes" id="UP000663671">
    <property type="component" value="Chromosome 1"/>
</dbReference>
<evidence type="ECO:0000313" key="2">
    <source>
        <dbReference type="EMBL" id="QSS63337.1"/>
    </source>
</evidence>
<proteinExistence type="predicted"/>
<evidence type="ECO:0000313" key="3">
    <source>
        <dbReference type="Proteomes" id="UP000663671"/>
    </source>
</evidence>
<name>A0A8A1MGS6_AJECA</name>
<organism evidence="2 3">
    <name type="scientific">Ajellomyces capsulatus</name>
    <name type="common">Darling's disease fungus</name>
    <name type="synonym">Histoplasma capsulatum</name>
    <dbReference type="NCBI Taxonomy" id="5037"/>
    <lineage>
        <taxon>Eukaryota</taxon>
        <taxon>Fungi</taxon>
        <taxon>Dikarya</taxon>
        <taxon>Ascomycota</taxon>
        <taxon>Pezizomycotina</taxon>
        <taxon>Eurotiomycetes</taxon>
        <taxon>Eurotiomycetidae</taxon>
        <taxon>Onygenales</taxon>
        <taxon>Ajellomycetaceae</taxon>
        <taxon>Histoplasma</taxon>
    </lineage>
</organism>
<gene>
    <name evidence="2" type="ORF">I7I51_00394</name>
</gene>
<dbReference type="AlphaFoldDB" id="A0A8A1MGS6"/>
<dbReference type="EMBL" id="CP069114">
    <property type="protein sequence ID" value="QSS63337.1"/>
    <property type="molecule type" value="Genomic_DNA"/>
</dbReference>
<sequence length="261" mass="28633">MLQRSKAPFLKAGHEVTFLNKGEQAQSRRARSKGDAVHGDGMGHFCLGRETALRSVMGAHSLTDKGKDKDKDTDPPCSVFALVISSCEVLASIPSYLSGASALQWQRAQQEGIATDSPADSFEGLPVSRRGKKDIPSDDGSWRENCIYGVLLSDNVISPSSGRKHLIYTVYTIDRSFITIALSQPWSYTSYHQHDLPTIPKQDLTRLFLLKRSKRPGSDHESSYQGQTSSGAENAYFHLDSEIVAPALQTIKTPASHHSES</sequence>